<reference evidence="2 3" key="1">
    <citation type="submission" date="2020-04" db="EMBL/GenBank/DDBJ databases">
        <title>Perkinsus olseni comparative genomics.</title>
        <authorList>
            <person name="Bogema D.R."/>
        </authorList>
    </citation>
    <scope>NUCLEOTIDE SEQUENCE [LARGE SCALE GENOMIC DNA]</scope>
    <source>
        <strain evidence="2 3">ATCC PRA-207</strain>
    </source>
</reference>
<organism evidence="2 3">
    <name type="scientific">Perkinsus olseni</name>
    <name type="common">Perkinsus atlanticus</name>
    <dbReference type="NCBI Taxonomy" id="32597"/>
    <lineage>
        <taxon>Eukaryota</taxon>
        <taxon>Sar</taxon>
        <taxon>Alveolata</taxon>
        <taxon>Perkinsozoa</taxon>
        <taxon>Perkinsea</taxon>
        <taxon>Perkinsida</taxon>
        <taxon>Perkinsidae</taxon>
        <taxon>Perkinsus</taxon>
    </lineage>
</organism>
<dbReference type="SUPFAM" id="SSF51695">
    <property type="entry name" value="PLC-like phosphodiesterases"/>
    <property type="match status" value="1"/>
</dbReference>
<feature type="non-terminal residue" evidence="2">
    <location>
        <position position="423"/>
    </location>
</feature>
<comment type="caution">
    <text evidence="2">The sequence shown here is derived from an EMBL/GenBank/DDBJ whole genome shotgun (WGS) entry which is preliminary data.</text>
</comment>
<sequence>LASSSLLMDEYFSRLNHFLLDRIDKLANINMLQVENVCDHGLELNAKLEERATVLGRQYPKGKGYSRPPVFSIPFLFVVPFLLSRWLVISMKPPVPPALTGLASSMIPLSLVGCLLITLSAASVDDIPLNHYPMIMSHDAGMGYTEDSLQNIVRWSKNQVGHLKQQVDCGARAFDMRGACGDDGVVRIHHGIFVIDVPLRKALEDLIAAAGERPEELLLVQYQQYLPDTEECRREVWKVSEELGLMKSLGGGGDSCEKLRGLTVGEAKEYGKLANGGHIFVFEAGDNCTLGRGNLNCYTKPDDSQTFESCFPATGSSEPSAGVTEMVDTLVGLASVLPPEDGRLLSTAGHWQYNLEQFTGIVQYHSSLLMDVYFSDLHYWIANRTLEMDYVGLLGLDNVCDRGLGIYNKLSQRIEELSAIYSG</sequence>
<feature type="transmembrane region" description="Helical" evidence="1">
    <location>
        <begin position="70"/>
        <end position="89"/>
    </location>
</feature>
<name>A0A7J6U6J3_PEROL</name>
<evidence type="ECO:0008006" key="4">
    <source>
        <dbReference type="Google" id="ProtNLM"/>
    </source>
</evidence>
<dbReference type="InterPro" id="IPR017946">
    <property type="entry name" value="PLC-like_Pdiesterase_TIM-brl"/>
</dbReference>
<dbReference type="EMBL" id="JABANO010005882">
    <property type="protein sequence ID" value="KAF4752732.1"/>
    <property type="molecule type" value="Genomic_DNA"/>
</dbReference>
<dbReference type="GO" id="GO:0006629">
    <property type="term" value="P:lipid metabolic process"/>
    <property type="evidence" value="ECO:0007669"/>
    <property type="project" value="InterPro"/>
</dbReference>
<proteinExistence type="predicted"/>
<gene>
    <name evidence="2" type="ORF">FOZ63_003433</name>
</gene>
<evidence type="ECO:0000313" key="3">
    <source>
        <dbReference type="Proteomes" id="UP000553632"/>
    </source>
</evidence>
<keyword evidence="1" id="KW-1133">Transmembrane helix</keyword>
<feature type="transmembrane region" description="Helical" evidence="1">
    <location>
        <begin position="101"/>
        <end position="124"/>
    </location>
</feature>
<dbReference type="AlphaFoldDB" id="A0A7J6U6J3"/>
<keyword evidence="1" id="KW-0472">Membrane</keyword>
<protein>
    <recommendedName>
        <fullName evidence="4">1-phosphatidylinositol phosphodiesterase</fullName>
    </recommendedName>
</protein>
<dbReference type="PROSITE" id="PS50007">
    <property type="entry name" value="PIPLC_X_DOMAIN"/>
    <property type="match status" value="1"/>
</dbReference>
<keyword evidence="1" id="KW-0812">Transmembrane</keyword>
<dbReference type="GO" id="GO:0008081">
    <property type="term" value="F:phosphoric diester hydrolase activity"/>
    <property type="evidence" value="ECO:0007669"/>
    <property type="project" value="InterPro"/>
</dbReference>
<dbReference type="Proteomes" id="UP000553632">
    <property type="component" value="Unassembled WGS sequence"/>
</dbReference>
<keyword evidence="3" id="KW-1185">Reference proteome</keyword>
<accession>A0A7J6U6J3</accession>
<evidence type="ECO:0000313" key="2">
    <source>
        <dbReference type="EMBL" id="KAF4752732.1"/>
    </source>
</evidence>
<dbReference type="Gene3D" id="3.20.20.190">
    <property type="entry name" value="Phosphatidylinositol (PI) phosphodiesterase"/>
    <property type="match status" value="1"/>
</dbReference>
<evidence type="ECO:0000256" key="1">
    <source>
        <dbReference type="SAM" id="Phobius"/>
    </source>
</evidence>